<comment type="caution">
    <text evidence="1">The sequence shown here is derived from an EMBL/GenBank/DDBJ whole genome shotgun (WGS) entry which is preliminary data.</text>
</comment>
<accession>A0A1B9F370</accession>
<reference evidence="1 2" key="1">
    <citation type="submission" date="2016-06" db="EMBL/GenBank/DDBJ databases">
        <title>Respiratory ammonification of nitrate coupled to the oxidation of elemental sulfur in deep-sea autotrophic thermophilic bacteria.</title>
        <authorList>
            <person name="Slobodkina G.B."/>
            <person name="Mardanov A.V."/>
            <person name="Ravin N.V."/>
            <person name="Frolova A.A."/>
            <person name="Viryasiv M.B."/>
            <person name="Chernyh N.A."/>
            <person name="Bonch-Osmolovskaya E.A."/>
            <person name="Slobodkin A.I."/>
        </authorList>
    </citation>
    <scope>NUCLEOTIDE SEQUENCE [LARGE SCALE GENOMIC DNA]</scope>
    <source>
        <strain evidence="1 2">S69</strain>
    </source>
</reference>
<name>A0A1B9F370_9BACT</name>
<evidence type="ECO:0000313" key="1">
    <source>
        <dbReference type="EMBL" id="OCC14265.1"/>
    </source>
</evidence>
<dbReference type="Proteomes" id="UP000093080">
    <property type="component" value="Unassembled WGS sequence"/>
</dbReference>
<proteinExistence type="predicted"/>
<gene>
    <name evidence="1" type="ORF">DBT_2337</name>
</gene>
<dbReference type="EMBL" id="MAGO01000015">
    <property type="protein sequence ID" value="OCC14265.1"/>
    <property type="molecule type" value="Genomic_DNA"/>
</dbReference>
<evidence type="ECO:0000313" key="2">
    <source>
        <dbReference type="Proteomes" id="UP000093080"/>
    </source>
</evidence>
<dbReference type="STRING" id="1156395.DBT_2337"/>
<organism evidence="1 2">
    <name type="scientific">Dissulfuribacter thermophilus</name>
    <dbReference type="NCBI Taxonomy" id="1156395"/>
    <lineage>
        <taxon>Bacteria</taxon>
        <taxon>Pseudomonadati</taxon>
        <taxon>Thermodesulfobacteriota</taxon>
        <taxon>Dissulfuribacteria</taxon>
        <taxon>Dissulfuribacterales</taxon>
        <taxon>Dissulfuribacteraceae</taxon>
        <taxon>Dissulfuribacter</taxon>
    </lineage>
</organism>
<sequence length="81" mass="9344">MAITQRRPPKEPANLPFNSRIQKTLKRVLDLPIVLSQWIAAEKIFIIEFNIFGGSSFHNFDGVTIIPDYAARKFEEVEGRR</sequence>
<dbReference type="AlphaFoldDB" id="A0A1B9F370"/>
<keyword evidence="2" id="KW-1185">Reference proteome</keyword>
<protein>
    <submittedName>
        <fullName evidence="1">Uncharacterized protein</fullName>
    </submittedName>
</protein>